<protein>
    <recommendedName>
        <fullName evidence="1">Methyltransferase type 11 domain-containing protein</fullName>
    </recommendedName>
</protein>
<sequence>MRPSRPLYDVLADGYEEHFAVPHRRAYDDLAWEQTVALLPEPPDRIVDAGCGVGRWARRLRSRGYEVTGVEQSPGMIAALRRHPSDPGFTLVEASMTDAQLPPDAGMVLAMGSLQYTDDPEAAVAHLAGWLRPGGVLAVLVDSLVALVLELLRDGREEEARHRLTTRRGVWRQHGREADLHLLDRARLEAAFTAAGLTDLRTRGLLVTATPLGRDELTRRLTTDREAHLDLERHLLESPLLADTGKQLLVTGRRRGPAGPAPE</sequence>
<organism evidence="2 3">
    <name type="scientific">Actinoplanes auranticolor</name>
    <dbReference type="NCBI Taxonomy" id="47988"/>
    <lineage>
        <taxon>Bacteria</taxon>
        <taxon>Bacillati</taxon>
        <taxon>Actinomycetota</taxon>
        <taxon>Actinomycetes</taxon>
        <taxon>Micromonosporales</taxon>
        <taxon>Micromonosporaceae</taxon>
        <taxon>Actinoplanes</taxon>
    </lineage>
</organism>
<evidence type="ECO:0000259" key="1">
    <source>
        <dbReference type="Pfam" id="PF08241"/>
    </source>
</evidence>
<dbReference type="GO" id="GO:0008757">
    <property type="term" value="F:S-adenosylmethionine-dependent methyltransferase activity"/>
    <property type="evidence" value="ECO:0007669"/>
    <property type="project" value="InterPro"/>
</dbReference>
<dbReference type="RefSeq" id="WP_212989415.1">
    <property type="nucleotide sequence ID" value="NZ_BAABEA010000008.1"/>
</dbReference>
<dbReference type="InterPro" id="IPR029063">
    <property type="entry name" value="SAM-dependent_MTases_sf"/>
</dbReference>
<name>A0A919SCD5_9ACTN</name>
<comment type="caution">
    <text evidence="2">The sequence shown here is derived from an EMBL/GenBank/DDBJ whole genome shotgun (WGS) entry which is preliminary data.</text>
</comment>
<gene>
    <name evidence="2" type="ORF">Aau02nite_34550</name>
</gene>
<keyword evidence="3" id="KW-1185">Reference proteome</keyword>
<evidence type="ECO:0000313" key="2">
    <source>
        <dbReference type="EMBL" id="GIM69076.1"/>
    </source>
</evidence>
<dbReference type="Proteomes" id="UP000681340">
    <property type="component" value="Unassembled WGS sequence"/>
</dbReference>
<dbReference type="Gene3D" id="3.40.50.150">
    <property type="entry name" value="Vaccinia Virus protein VP39"/>
    <property type="match status" value="1"/>
</dbReference>
<dbReference type="SUPFAM" id="SSF53335">
    <property type="entry name" value="S-adenosyl-L-methionine-dependent methyltransferases"/>
    <property type="match status" value="1"/>
</dbReference>
<feature type="domain" description="Methyltransferase type 11" evidence="1">
    <location>
        <begin position="47"/>
        <end position="138"/>
    </location>
</feature>
<proteinExistence type="predicted"/>
<dbReference type="EMBL" id="BOQL01000026">
    <property type="protein sequence ID" value="GIM69076.1"/>
    <property type="molecule type" value="Genomic_DNA"/>
</dbReference>
<dbReference type="AlphaFoldDB" id="A0A919SCD5"/>
<dbReference type="PANTHER" id="PTHR43861:SF1">
    <property type="entry name" value="TRANS-ACONITATE 2-METHYLTRANSFERASE"/>
    <property type="match status" value="1"/>
</dbReference>
<accession>A0A919SCD5</accession>
<evidence type="ECO:0000313" key="3">
    <source>
        <dbReference type="Proteomes" id="UP000681340"/>
    </source>
</evidence>
<dbReference type="Pfam" id="PF08241">
    <property type="entry name" value="Methyltransf_11"/>
    <property type="match status" value="1"/>
</dbReference>
<dbReference type="InterPro" id="IPR013216">
    <property type="entry name" value="Methyltransf_11"/>
</dbReference>
<dbReference type="PANTHER" id="PTHR43861">
    <property type="entry name" value="TRANS-ACONITATE 2-METHYLTRANSFERASE-RELATED"/>
    <property type="match status" value="1"/>
</dbReference>
<reference evidence="2" key="1">
    <citation type="submission" date="2021-03" db="EMBL/GenBank/DDBJ databases">
        <title>Whole genome shotgun sequence of Actinoplanes auranticolor NBRC 12245.</title>
        <authorList>
            <person name="Komaki H."/>
            <person name="Tamura T."/>
        </authorList>
    </citation>
    <scope>NUCLEOTIDE SEQUENCE</scope>
    <source>
        <strain evidence="2">NBRC 12245</strain>
    </source>
</reference>
<dbReference type="CDD" id="cd02440">
    <property type="entry name" value="AdoMet_MTases"/>
    <property type="match status" value="1"/>
</dbReference>